<evidence type="ECO:0000313" key="3">
    <source>
        <dbReference type="Proteomes" id="UP001198565"/>
    </source>
</evidence>
<keyword evidence="1" id="KW-1133">Transmembrane helix</keyword>
<feature type="transmembrane region" description="Helical" evidence="1">
    <location>
        <begin position="32"/>
        <end position="54"/>
    </location>
</feature>
<proteinExistence type="predicted"/>
<sequence>MVLSSALLAGAGWRTLVGASWAAGWRGALDVATGLIVVVGMLAAARDVLTAYRLRLTPQEWRARNAERRARHPFLTAPAVVNTLVLVCLPVSGPLLLGYLAVYLIGVSCGRELPAERGARADLERRAGMS</sequence>
<name>A0ABS7QXY7_9ACTN</name>
<keyword evidence="1" id="KW-0472">Membrane</keyword>
<reference evidence="2 3" key="1">
    <citation type="submission" date="2021-08" db="EMBL/GenBank/DDBJ databases">
        <title>Streptomyces sp. PTM05 isolated from lichen.</title>
        <authorList>
            <person name="Somphong A."/>
            <person name="Phongsopitanun W."/>
            <person name="Tanasupawat S."/>
        </authorList>
    </citation>
    <scope>NUCLEOTIDE SEQUENCE [LARGE SCALE GENOMIC DNA]</scope>
    <source>
        <strain evidence="2 3">Ptm05</strain>
    </source>
</reference>
<feature type="transmembrane region" description="Helical" evidence="1">
    <location>
        <begin position="75"/>
        <end position="105"/>
    </location>
</feature>
<protein>
    <submittedName>
        <fullName evidence="2">Uncharacterized protein</fullName>
    </submittedName>
</protein>
<dbReference type="EMBL" id="JAINVZ010000011">
    <property type="protein sequence ID" value="MBY8886649.1"/>
    <property type="molecule type" value="Genomic_DNA"/>
</dbReference>
<gene>
    <name evidence="2" type="ORF">K7472_17510</name>
</gene>
<evidence type="ECO:0000313" key="2">
    <source>
        <dbReference type="EMBL" id="MBY8886649.1"/>
    </source>
</evidence>
<dbReference type="RefSeq" id="WP_222979052.1">
    <property type="nucleotide sequence ID" value="NZ_JAINVZ010000011.1"/>
</dbReference>
<comment type="caution">
    <text evidence="2">The sequence shown here is derived from an EMBL/GenBank/DDBJ whole genome shotgun (WGS) entry which is preliminary data.</text>
</comment>
<keyword evidence="3" id="KW-1185">Reference proteome</keyword>
<accession>A0ABS7QXY7</accession>
<dbReference type="Proteomes" id="UP001198565">
    <property type="component" value="Unassembled WGS sequence"/>
</dbReference>
<evidence type="ECO:0000256" key="1">
    <source>
        <dbReference type="SAM" id="Phobius"/>
    </source>
</evidence>
<organism evidence="2 3">
    <name type="scientific">Streptantibioticus parmotrematis</name>
    <dbReference type="NCBI Taxonomy" id="2873249"/>
    <lineage>
        <taxon>Bacteria</taxon>
        <taxon>Bacillati</taxon>
        <taxon>Actinomycetota</taxon>
        <taxon>Actinomycetes</taxon>
        <taxon>Kitasatosporales</taxon>
        <taxon>Streptomycetaceae</taxon>
        <taxon>Streptantibioticus</taxon>
    </lineage>
</organism>
<keyword evidence="1" id="KW-0812">Transmembrane</keyword>